<gene>
    <name evidence="1" type="ORF">NCTC8129_00066</name>
</gene>
<protein>
    <submittedName>
        <fullName evidence="1">Uncharacterized protein</fullName>
    </submittedName>
</protein>
<proteinExistence type="predicted"/>
<organism evidence="1 2">
    <name type="scientific">Enterococcus durans</name>
    <dbReference type="NCBI Taxonomy" id="53345"/>
    <lineage>
        <taxon>Bacteria</taxon>
        <taxon>Bacillati</taxon>
        <taxon>Bacillota</taxon>
        <taxon>Bacilli</taxon>
        <taxon>Lactobacillales</taxon>
        <taxon>Enterococcaceae</taxon>
        <taxon>Enterococcus</taxon>
    </lineage>
</organism>
<evidence type="ECO:0000313" key="1">
    <source>
        <dbReference type="EMBL" id="STP16647.1"/>
    </source>
</evidence>
<dbReference type="EMBL" id="UGIF01000001">
    <property type="protein sequence ID" value="STP16647.1"/>
    <property type="molecule type" value="Genomic_DNA"/>
</dbReference>
<accession>A0A377JX94</accession>
<dbReference type="RefSeq" id="WP_115234457.1">
    <property type="nucleotide sequence ID" value="NZ_CABGKX010000016.1"/>
</dbReference>
<reference evidence="1 2" key="1">
    <citation type="submission" date="2018-06" db="EMBL/GenBank/DDBJ databases">
        <authorList>
            <consortium name="Pathogen Informatics"/>
            <person name="Doyle S."/>
        </authorList>
    </citation>
    <scope>NUCLEOTIDE SEQUENCE [LARGE SCALE GENOMIC DNA]</scope>
    <source>
        <strain evidence="1 2">NCTC8129</strain>
    </source>
</reference>
<evidence type="ECO:0000313" key="2">
    <source>
        <dbReference type="Proteomes" id="UP000254070"/>
    </source>
</evidence>
<sequence>MKKNSKEFRNEYDRFVLKFLIDNYYISRIDLSKAIGLAPSYVREFYNGSRSFGNEALEKLESTIFNLYKPLLENHSFELNQVQEMIESIDSEEELELFRLKGAKVLDI</sequence>
<name>A0A377JX94_9ENTE</name>
<dbReference type="Proteomes" id="UP000254070">
    <property type="component" value="Unassembled WGS sequence"/>
</dbReference>
<dbReference type="AlphaFoldDB" id="A0A377JX94"/>